<dbReference type="SUPFAM" id="SSF81301">
    <property type="entry name" value="Nucleotidyltransferase"/>
    <property type="match status" value="1"/>
</dbReference>
<gene>
    <name evidence="1" type="ORF">HNP98_000365</name>
</gene>
<sequence length="171" mass="19144">MAILANNQLLESIVKVCQVLNNHGLDYMVVGGSAVAYYGYFRHSITMAGVPADRPDVDIWYNPTYVNYFKLLDALVALGQDTAKHRNEQAPDPKKSFFRYEFDLFTLDLLPSIKSALSFGTAFSRREVIEIGGAAISFIDFEDLLADKEATARPKDFNDIENLRGGHKEDS</sequence>
<proteinExistence type="predicted"/>
<reference evidence="1 2" key="1">
    <citation type="submission" date="2020-05" db="EMBL/GenBank/DDBJ databases">
        <title>Genomic Encyclopedia of Type Strains, Phase IV (KMG-V): Genome sequencing to study the core and pangenomes of soil and plant-associated prokaryotes.</title>
        <authorList>
            <person name="Whitman W."/>
        </authorList>
    </citation>
    <scope>NUCLEOTIDE SEQUENCE [LARGE SCALE GENOMIC DNA]</scope>
    <source>
        <strain evidence="1 2">9A</strain>
    </source>
</reference>
<organism evidence="1 2">
    <name type="scientific">Hymenobacter caeli</name>
    <dbReference type="NCBI Taxonomy" id="2735894"/>
    <lineage>
        <taxon>Bacteria</taxon>
        <taxon>Pseudomonadati</taxon>
        <taxon>Bacteroidota</taxon>
        <taxon>Cytophagia</taxon>
        <taxon>Cytophagales</taxon>
        <taxon>Hymenobacteraceae</taxon>
        <taxon>Hymenobacter</taxon>
    </lineage>
</organism>
<dbReference type="Gene3D" id="3.30.460.40">
    <property type="match status" value="1"/>
</dbReference>
<comment type="caution">
    <text evidence="1">The sequence shown here is derived from an EMBL/GenBank/DDBJ whole genome shotgun (WGS) entry which is preliminary data.</text>
</comment>
<dbReference type="EMBL" id="JABSNP010000002">
    <property type="protein sequence ID" value="NRT17558.1"/>
    <property type="molecule type" value="Genomic_DNA"/>
</dbReference>
<keyword evidence="2" id="KW-1185">Reference proteome</keyword>
<protein>
    <submittedName>
        <fullName evidence="1">Nucleotidyltransferase</fullName>
    </submittedName>
</protein>
<dbReference type="Proteomes" id="UP000779507">
    <property type="component" value="Unassembled WGS sequence"/>
</dbReference>
<dbReference type="InterPro" id="IPR043519">
    <property type="entry name" value="NT_sf"/>
</dbReference>
<dbReference type="RefSeq" id="WP_173808344.1">
    <property type="nucleotide sequence ID" value="NZ_JABSNP010000002.1"/>
</dbReference>
<evidence type="ECO:0000313" key="2">
    <source>
        <dbReference type="Proteomes" id="UP000779507"/>
    </source>
</evidence>
<accession>A0ABX2FKB3</accession>
<name>A0ABX2FKB3_9BACT</name>
<evidence type="ECO:0000313" key="1">
    <source>
        <dbReference type="EMBL" id="NRT17558.1"/>
    </source>
</evidence>